<evidence type="ECO:0000313" key="4">
    <source>
        <dbReference type="Proteomes" id="UP000198309"/>
    </source>
</evidence>
<dbReference type="PANTHER" id="PTHR38595">
    <property type="entry name" value="CYTOPLASMIC PROTEIN-RELATED"/>
    <property type="match status" value="1"/>
</dbReference>
<evidence type="ECO:0000313" key="5">
    <source>
        <dbReference type="Proteomes" id="UP000199693"/>
    </source>
</evidence>
<dbReference type="EMBL" id="FZPC01000036">
    <property type="protein sequence ID" value="SNT49469.1"/>
    <property type="molecule type" value="Genomic_DNA"/>
</dbReference>
<dbReference type="EMBL" id="FNEC01000056">
    <property type="protein sequence ID" value="SDK88881.1"/>
    <property type="molecule type" value="Genomic_DNA"/>
</dbReference>
<dbReference type="NCBIfam" id="TIGR03357">
    <property type="entry name" value="VI_zyme"/>
    <property type="match status" value="1"/>
</dbReference>
<dbReference type="Proteomes" id="UP000198309">
    <property type="component" value="Unassembled WGS sequence"/>
</dbReference>
<keyword evidence="4" id="KW-1185">Reference proteome</keyword>
<name>A0A239N5L3_9PSED</name>
<dbReference type="Pfam" id="PF04965">
    <property type="entry name" value="GPW_gp25"/>
    <property type="match status" value="1"/>
</dbReference>
<dbReference type="InterPro" id="IPR053176">
    <property type="entry name" value="T6SS_TssE1-like"/>
</dbReference>
<dbReference type="PANTHER" id="PTHR38595:SF1">
    <property type="entry name" value="TYPE VI SECRETION SYSTEM COMPONENT TSSE1"/>
    <property type="match status" value="1"/>
</dbReference>
<evidence type="ECO:0000313" key="2">
    <source>
        <dbReference type="EMBL" id="SDK88881.1"/>
    </source>
</evidence>
<accession>A0A239N5L3</accession>
<dbReference type="AlphaFoldDB" id="A0A239N5L3"/>
<dbReference type="RefSeq" id="WP_089394258.1">
    <property type="nucleotide sequence ID" value="NZ_FNEC01000056.1"/>
</dbReference>
<proteinExistence type="predicted"/>
<feature type="domain" description="IraD/Gp25-like" evidence="1">
    <location>
        <begin position="36"/>
        <end position="135"/>
    </location>
</feature>
<reference evidence="3 4" key="2">
    <citation type="submission" date="2017-06" db="EMBL/GenBank/DDBJ databases">
        <authorList>
            <person name="Varghese N."/>
            <person name="Submissions S."/>
        </authorList>
    </citation>
    <scope>NUCLEOTIDE SEQUENCE [LARGE SCALE GENOMIC DNA]</scope>
    <source>
        <strain evidence="3 4">RLD-1</strain>
    </source>
</reference>
<dbReference type="InterPro" id="IPR017737">
    <property type="entry name" value="TssE1-like"/>
</dbReference>
<sequence>MSSSHKLIPTLLDRLLDDQPQQPREALDQRLYSLAEYKARVVRDLEILVNTRQCLLAGGLEAFPQLRGSILEYGMPDFTSKGVLNPEDRLQIQRQLERAIEIGDRRFRNVRVQLLNQQLSQRMLTFRVDALLRLHDATRQVSFDAVLQVNTQEYKVQNLN</sequence>
<gene>
    <name evidence="2" type="ORF">SAMN05216189_105616</name>
    <name evidence="3" type="ORF">SAMN06295949_13627</name>
</gene>
<protein>
    <submittedName>
        <fullName evidence="2">Type VI secretion system protein ImpF</fullName>
    </submittedName>
</protein>
<dbReference type="InterPro" id="IPR007048">
    <property type="entry name" value="IraD/Gp25-like"/>
</dbReference>
<evidence type="ECO:0000259" key="1">
    <source>
        <dbReference type="Pfam" id="PF04965"/>
    </source>
</evidence>
<reference evidence="2 5" key="1">
    <citation type="submission" date="2016-10" db="EMBL/GenBank/DDBJ databases">
        <authorList>
            <person name="de Groot N.N."/>
        </authorList>
    </citation>
    <scope>NUCLEOTIDE SEQUENCE [LARGE SCALE GENOMIC DNA]</scope>
    <source>
        <strain evidence="2 5">CCM 7361</strain>
    </source>
</reference>
<dbReference type="SUPFAM" id="SSF160719">
    <property type="entry name" value="gpW/gp25-like"/>
    <property type="match status" value="1"/>
</dbReference>
<organism evidence="2 5">
    <name type="scientific">Pseudomonas delhiensis</name>
    <dbReference type="NCBI Taxonomy" id="366289"/>
    <lineage>
        <taxon>Bacteria</taxon>
        <taxon>Pseudomonadati</taxon>
        <taxon>Pseudomonadota</taxon>
        <taxon>Gammaproteobacteria</taxon>
        <taxon>Pseudomonadales</taxon>
        <taxon>Pseudomonadaceae</taxon>
        <taxon>Pseudomonas</taxon>
    </lineage>
</organism>
<evidence type="ECO:0000313" key="3">
    <source>
        <dbReference type="EMBL" id="SNT49469.1"/>
    </source>
</evidence>
<dbReference type="Proteomes" id="UP000199693">
    <property type="component" value="Unassembled WGS sequence"/>
</dbReference>